<evidence type="ECO:0000256" key="4">
    <source>
        <dbReference type="ARBA" id="ARBA00022989"/>
    </source>
</evidence>
<dbReference type="NCBIfam" id="TIGR00360">
    <property type="entry name" value="ComEC_N-term"/>
    <property type="match status" value="1"/>
</dbReference>
<comment type="subcellular location">
    <subcellularLocation>
        <location evidence="1">Cell membrane</location>
        <topology evidence="1">Multi-pass membrane protein</topology>
    </subcellularLocation>
</comment>
<accession>Q9X296</accession>
<evidence type="ECO:0000256" key="3">
    <source>
        <dbReference type="ARBA" id="ARBA00022692"/>
    </source>
</evidence>
<dbReference type="PANTHER" id="PTHR30619:SF1">
    <property type="entry name" value="RECOMBINATION PROTEIN 2"/>
    <property type="match status" value="1"/>
</dbReference>
<dbReference type="Pfam" id="PF03772">
    <property type="entry name" value="Competence"/>
    <property type="match status" value="1"/>
</dbReference>
<feature type="domain" description="ComEC/Rec2-related protein" evidence="7">
    <location>
        <begin position="181"/>
        <end position="392"/>
    </location>
</feature>
<feature type="transmembrane region" description="Helical" evidence="6">
    <location>
        <begin position="270"/>
        <end position="295"/>
    </location>
</feature>
<name>Q9X296_THEMA</name>
<feature type="transmembrane region" description="Helical" evidence="6">
    <location>
        <begin position="186"/>
        <end position="211"/>
    </location>
</feature>
<organism evidence="8 9">
    <name type="scientific">Thermotoga maritima (strain ATCC 43589 / DSM 3109 / JCM 10099 / NBRC 100826 / MSB8)</name>
    <dbReference type="NCBI Taxonomy" id="243274"/>
    <lineage>
        <taxon>Bacteria</taxon>
        <taxon>Thermotogati</taxon>
        <taxon>Thermotogota</taxon>
        <taxon>Thermotogae</taxon>
        <taxon>Thermotogales</taxon>
        <taxon>Thermotogaceae</taxon>
        <taxon>Thermotoga</taxon>
    </lineage>
</organism>
<dbReference type="EnsemblBacteria" id="AAD36838">
    <property type="protein sequence ID" value="AAD36838"/>
    <property type="gene ID" value="TM_1775"/>
</dbReference>
<dbReference type="InParanoid" id="Q9X296"/>
<dbReference type="Proteomes" id="UP000008183">
    <property type="component" value="Chromosome"/>
</dbReference>
<keyword evidence="4 6" id="KW-1133">Transmembrane helix</keyword>
<dbReference type="KEGG" id="tma:TM1775"/>
<evidence type="ECO:0000313" key="9">
    <source>
        <dbReference type="Proteomes" id="UP000008183"/>
    </source>
</evidence>
<proteinExistence type="predicted"/>
<reference evidence="8 9" key="1">
    <citation type="journal article" date="1999" name="Nature">
        <title>Evidence for lateral gene transfer between Archaea and Bacteria from genome sequence of Thermotoga maritima.</title>
        <authorList>
            <person name="Nelson K.E."/>
            <person name="Clayton R.A."/>
            <person name="Gill S.R."/>
            <person name="Gwinn M.L."/>
            <person name="Dodson R.J."/>
            <person name="Haft D.H."/>
            <person name="Hickey E.K."/>
            <person name="Peterson J.D."/>
            <person name="Nelson W.C."/>
            <person name="Ketchum K.A."/>
            <person name="McDonald L."/>
            <person name="Utterback T.R."/>
            <person name="Malek J.A."/>
            <person name="Linher K.D."/>
            <person name="Garrett M.M."/>
            <person name="Stewart A.M."/>
            <person name="Cotton M.D."/>
            <person name="Pratt M.S."/>
            <person name="Phillips C.A."/>
            <person name="Richardson D."/>
            <person name="Heidelberg J."/>
            <person name="Sutton G.G."/>
            <person name="Fleischmann R.D."/>
            <person name="White O."/>
            <person name="Salzberg S.L."/>
            <person name="Smith H.O."/>
            <person name="Venter J.C."/>
            <person name="Fraser C.M."/>
        </authorList>
    </citation>
    <scope>NUCLEOTIDE SEQUENCE [LARGE SCALE GENOMIC DNA]</scope>
    <source>
        <strain evidence="9">ATCC 43589 / DSM 3109 / JCM 10099 / NBRC 100826 / MSB8</strain>
    </source>
</reference>
<dbReference type="InterPro" id="IPR052159">
    <property type="entry name" value="Competence_DNA_uptake"/>
</dbReference>
<dbReference type="AlphaFoldDB" id="Q9X296"/>
<evidence type="ECO:0000256" key="6">
    <source>
        <dbReference type="SAM" id="Phobius"/>
    </source>
</evidence>
<keyword evidence="9" id="KW-1185">Reference proteome</keyword>
<feature type="transmembrane region" description="Helical" evidence="6">
    <location>
        <begin position="223"/>
        <end position="250"/>
    </location>
</feature>
<feature type="transmembrane region" description="Helical" evidence="6">
    <location>
        <begin position="365"/>
        <end position="384"/>
    </location>
</feature>
<keyword evidence="3 6" id="KW-0812">Transmembrane</keyword>
<dbReference type="DNASU" id="897848"/>
<feature type="transmembrane region" description="Helical" evidence="6">
    <location>
        <begin position="32"/>
        <end position="63"/>
    </location>
</feature>
<sequence length="421" mass="47473">MCEGHTRNDPCERRHDPGARVRRKAGKIRSMILVFFSLCLGALIGALFRFPWYMLFLLAAIFWKRNKDISVVIFFTLLSASLYQIGTLPAGNYELVGYAERGRLKQVKVFQEEWKRIHPVRIETSEEGYVYAIGYFDGKAFHPSYLKKVEKPSLKTLKESFSGMANGTVLSVLFGEKNGDIYRSGLGHFFAVSGLHVGIAFSLYTTLLSFLTWRRTYQELTALLLLVPYVIAVGTPSVIRAYLTIFLWVAFKIFGFRTTPLHTTATVGSFMMIVDPTVVFTPSFLLSFFVTLCILESKNIFELTVKAYLSALPFLCLFFGGTNMSALVLSIPVSLLMIPVTWLAHLSFLLFLLGLKTSALIAAKITNIVSLPLNGFIKLANLLPEVPLPQYLYFILIFFPLLFLSPDIRDIFRKISGRAIL</sequence>
<dbReference type="OrthoDB" id="9761531at2"/>
<dbReference type="PIR" id="F72213">
    <property type="entry name" value="F72213"/>
</dbReference>
<dbReference type="PANTHER" id="PTHR30619">
    <property type="entry name" value="DNA INTERNALIZATION/COMPETENCE PROTEIN COMEC/REC2"/>
    <property type="match status" value="1"/>
</dbReference>
<feature type="transmembrane region" description="Helical" evidence="6">
    <location>
        <begin position="307"/>
        <end position="329"/>
    </location>
</feature>
<protein>
    <recommendedName>
        <fullName evidence="7">ComEC/Rec2-related protein domain-containing protein</fullName>
    </recommendedName>
</protein>
<gene>
    <name evidence="8" type="ordered locus">TM_1775</name>
</gene>
<dbReference type="GO" id="GO:0005886">
    <property type="term" value="C:plasma membrane"/>
    <property type="evidence" value="ECO:0007669"/>
    <property type="project" value="UniProtKB-SubCell"/>
</dbReference>
<evidence type="ECO:0000256" key="1">
    <source>
        <dbReference type="ARBA" id="ARBA00004651"/>
    </source>
</evidence>
<feature type="transmembrane region" description="Helical" evidence="6">
    <location>
        <begin position="335"/>
        <end position="353"/>
    </location>
</feature>
<evidence type="ECO:0000256" key="5">
    <source>
        <dbReference type="ARBA" id="ARBA00023136"/>
    </source>
</evidence>
<feature type="transmembrane region" description="Helical" evidence="6">
    <location>
        <begin position="390"/>
        <end position="408"/>
    </location>
</feature>
<dbReference type="InterPro" id="IPR004477">
    <property type="entry name" value="ComEC_N"/>
</dbReference>
<keyword evidence="5 6" id="KW-0472">Membrane</keyword>
<evidence type="ECO:0000256" key="2">
    <source>
        <dbReference type="ARBA" id="ARBA00022475"/>
    </source>
</evidence>
<dbReference type="EMBL" id="AE000512">
    <property type="protein sequence ID" value="AAD36838.1"/>
    <property type="molecule type" value="Genomic_DNA"/>
</dbReference>
<evidence type="ECO:0000313" key="8">
    <source>
        <dbReference type="EMBL" id="AAD36838.1"/>
    </source>
</evidence>
<evidence type="ECO:0000259" key="7">
    <source>
        <dbReference type="Pfam" id="PF03772"/>
    </source>
</evidence>
<keyword evidence="2" id="KW-1003">Cell membrane</keyword>